<name>A0A1Q3E168_LENED</name>
<evidence type="ECO:0000313" key="3">
    <source>
        <dbReference type="Proteomes" id="UP000188533"/>
    </source>
</evidence>
<gene>
    <name evidence="2" type="ORF">LENED_002560</name>
</gene>
<dbReference type="AlphaFoldDB" id="A0A1Q3E168"/>
<proteinExistence type="predicted"/>
<protein>
    <submittedName>
        <fullName evidence="2">Uncharacterized protein</fullName>
    </submittedName>
</protein>
<feature type="region of interest" description="Disordered" evidence="1">
    <location>
        <begin position="208"/>
        <end position="239"/>
    </location>
</feature>
<organism evidence="2 3">
    <name type="scientific">Lentinula edodes</name>
    <name type="common">Shiitake mushroom</name>
    <name type="synonym">Lentinus edodes</name>
    <dbReference type="NCBI Taxonomy" id="5353"/>
    <lineage>
        <taxon>Eukaryota</taxon>
        <taxon>Fungi</taxon>
        <taxon>Dikarya</taxon>
        <taxon>Basidiomycota</taxon>
        <taxon>Agaricomycotina</taxon>
        <taxon>Agaricomycetes</taxon>
        <taxon>Agaricomycetidae</taxon>
        <taxon>Agaricales</taxon>
        <taxon>Marasmiineae</taxon>
        <taxon>Omphalotaceae</taxon>
        <taxon>Lentinula</taxon>
    </lineage>
</organism>
<reference evidence="2 3" key="1">
    <citation type="submission" date="2016-08" db="EMBL/GenBank/DDBJ databases">
        <authorList>
            <consortium name="Lentinula edodes genome sequencing consortium"/>
            <person name="Sakamoto Y."/>
            <person name="Nakade K."/>
            <person name="Sato S."/>
            <person name="Yoshida Y."/>
            <person name="Miyazaki K."/>
            <person name="Natsume S."/>
            <person name="Konno N."/>
        </authorList>
    </citation>
    <scope>NUCLEOTIDE SEQUENCE [LARGE SCALE GENOMIC DNA]</scope>
    <source>
        <strain evidence="2 3">NBRC 111202</strain>
    </source>
</reference>
<feature type="compositionally biased region" description="Low complexity" evidence="1">
    <location>
        <begin position="226"/>
        <end position="238"/>
    </location>
</feature>
<evidence type="ECO:0000256" key="1">
    <source>
        <dbReference type="SAM" id="MobiDB-lite"/>
    </source>
</evidence>
<reference evidence="2 3" key="2">
    <citation type="submission" date="2017-02" db="EMBL/GenBank/DDBJ databases">
        <title>A genome survey and senescence transcriptome analysis in Lentinula edodes.</title>
        <authorList>
            <person name="Sakamoto Y."/>
            <person name="Nakade K."/>
            <person name="Sato S."/>
            <person name="Yoshida Y."/>
            <person name="Miyazaki K."/>
            <person name="Natsume S."/>
            <person name="Konno N."/>
        </authorList>
    </citation>
    <scope>NUCLEOTIDE SEQUENCE [LARGE SCALE GENOMIC DNA]</scope>
    <source>
        <strain evidence="2 3">NBRC 111202</strain>
    </source>
</reference>
<accession>A0A1Q3E168</accession>
<evidence type="ECO:0000313" key="2">
    <source>
        <dbReference type="EMBL" id="GAW00993.1"/>
    </source>
</evidence>
<comment type="caution">
    <text evidence="2">The sequence shown here is derived from an EMBL/GenBank/DDBJ whole genome shotgun (WGS) entry which is preliminary data.</text>
</comment>
<dbReference type="EMBL" id="BDGU01000048">
    <property type="protein sequence ID" value="GAW00993.1"/>
    <property type="molecule type" value="Genomic_DNA"/>
</dbReference>
<dbReference type="Proteomes" id="UP000188533">
    <property type="component" value="Unassembled WGS sequence"/>
</dbReference>
<keyword evidence="3" id="KW-1185">Reference proteome</keyword>
<sequence length="280" mass="30439">MMFLNPCGAVFKAYVVLVLGFSSIASTLAAPVALLTVKAADLKVRSISDNAIFPRDGTGTREPFSSDSSTHALQMTAKFHEDLSVKFHGDNYRKAGITLFERLVKGFAREHFKVDASWVADNVTIQGLEDIKPSGNEKYTCDLSGFTGAKVTARASVFSCTMELVESKRPKPGAKRTLSYNGIIKDKDGQVVYEAKFGVKVDHNKDAADATKDLSSGTPTKAEGPSATKPSTSTSSSIRVERSRWPFNVFKEVTVGLRAPMNGPSSIQPDTMLCSYFFRI</sequence>